<feature type="transmembrane region" description="Helical" evidence="7">
    <location>
        <begin position="126"/>
        <end position="149"/>
    </location>
</feature>
<feature type="transmembrane region" description="Helical" evidence="7">
    <location>
        <begin position="188"/>
        <end position="204"/>
    </location>
</feature>
<dbReference type="SUPFAM" id="SSF161098">
    <property type="entry name" value="MetI-like"/>
    <property type="match status" value="1"/>
</dbReference>
<proteinExistence type="inferred from homology"/>
<keyword evidence="5 7" id="KW-1133">Transmembrane helix</keyword>
<evidence type="ECO:0000256" key="7">
    <source>
        <dbReference type="RuleBase" id="RU363032"/>
    </source>
</evidence>
<dbReference type="KEGG" id="sxi:SXIM_15830"/>
<keyword evidence="6 7" id="KW-0472">Membrane</keyword>
<dbReference type="Proteomes" id="UP000034034">
    <property type="component" value="Chromosome"/>
</dbReference>
<feature type="transmembrane region" description="Helical" evidence="7">
    <location>
        <begin position="161"/>
        <end position="182"/>
    </location>
</feature>
<dbReference type="InterPro" id="IPR035906">
    <property type="entry name" value="MetI-like_sf"/>
</dbReference>
<organism evidence="10 11">
    <name type="scientific">Streptomyces xiamenensis</name>
    <dbReference type="NCBI Taxonomy" id="408015"/>
    <lineage>
        <taxon>Bacteria</taxon>
        <taxon>Bacillati</taxon>
        <taxon>Actinomycetota</taxon>
        <taxon>Actinomycetes</taxon>
        <taxon>Kitasatosporales</taxon>
        <taxon>Streptomycetaceae</taxon>
        <taxon>Streptomyces</taxon>
    </lineage>
</organism>
<feature type="region of interest" description="Disordered" evidence="8">
    <location>
        <begin position="1"/>
        <end position="46"/>
    </location>
</feature>
<gene>
    <name evidence="10" type="ORF">SXIM_15830</name>
</gene>
<sequence length="320" mass="33116">MTTTGATTTGTPTIPAADPAADPAPGTEQSHDQEQEQEQEQAHGRAARLRSALGSLAARPGLLLAVLYLALILAWTLLPSLFAGEDPLRTNPAASLTPPGAEHWFGTDNLGRDLFTRVVHGTRTSITAALIAVSLSLVAGTVLGVLSGYLGGWVDQTLMRFVEVLIVIPGLLLSLAVVSILGFGVTNVAIAVGISGIPGFARVIRAEVLRIKSSVYFQAAVTSGTRTPVILARHVLPNASQPVLVLAALEIGGAVLSVSALSFLGYGAAPPAPELGAMVAQGRDYISTAWWLTTFPGLAIALIVLSANRVGRALERTGAQ</sequence>
<evidence type="ECO:0000256" key="4">
    <source>
        <dbReference type="ARBA" id="ARBA00022692"/>
    </source>
</evidence>
<dbReference type="EMBL" id="CP009922">
    <property type="protein sequence ID" value="AKG42967.1"/>
    <property type="molecule type" value="Genomic_DNA"/>
</dbReference>
<evidence type="ECO:0000256" key="6">
    <source>
        <dbReference type="ARBA" id="ARBA00023136"/>
    </source>
</evidence>
<feature type="transmembrane region" description="Helical" evidence="7">
    <location>
        <begin position="243"/>
        <end position="269"/>
    </location>
</feature>
<accession>A0A0F7FSE6</accession>
<dbReference type="STRING" id="408015.SXIM_15830"/>
<feature type="domain" description="ABC transmembrane type-1" evidence="9">
    <location>
        <begin position="122"/>
        <end position="311"/>
    </location>
</feature>
<dbReference type="PANTHER" id="PTHR43386:SF25">
    <property type="entry name" value="PEPTIDE ABC TRANSPORTER PERMEASE PROTEIN"/>
    <property type="match status" value="1"/>
</dbReference>
<evidence type="ECO:0000256" key="8">
    <source>
        <dbReference type="SAM" id="MobiDB-lite"/>
    </source>
</evidence>
<keyword evidence="2 7" id="KW-0813">Transport</keyword>
<reference evidence="10" key="1">
    <citation type="submission" date="2019-08" db="EMBL/GenBank/DDBJ databases">
        <title>Complete genome sequence of a mangrove-derived Streptomyces xiamenensis.</title>
        <authorList>
            <person name="Xu J."/>
        </authorList>
    </citation>
    <scope>NUCLEOTIDE SEQUENCE</scope>
    <source>
        <strain evidence="10">318</strain>
    </source>
</reference>
<dbReference type="GO" id="GO:0055085">
    <property type="term" value="P:transmembrane transport"/>
    <property type="evidence" value="ECO:0007669"/>
    <property type="project" value="InterPro"/>
</dbReference>
<dbReference type="InterPro" id="IPR050366">
    <property type="entry name" value="BP-dependent_transpt_permease"/>
</dbReference>
<evidence type="ECO:0000256" key="1">
    <source>
        <dbReference type="ARBA" id="ARBA00004651"/>
    </source>
</evidence>
<name>A0A0F7FSE6_9ACTN</name>
<dbReference type="PANTHER" id="PTHR43386">
    <property type="entry name" value="OLIGOPEPTIDE TRANSPORT SYSTEM PERMEASE PROTEIN APPC"/>
    <property type="match status" value="1"/>
</dbReference>
<evidence type="ECO:0000256" key="3">
    <source>
        <dbReference type="ARBA" id="ARBA00022475"/>
    </source>
</evidence>
<comment type="subcellular location">
    <subcellularLocation>
        <location evidence="1 7">Cell membrane</location>
        <topology evidence="1 7">Multi-pass membrane protein</topology>
    </subcellularLocation>
</comment>
<dbReference type="GO" id="GO:0005886">
    <property type="term" value="C:plasma membrane"/>
    <property type="evidence" value="ECO:0007669"/>
    <property type="project" value="UniProtKB-SubCell"/>
</dbReference>
<dbReference type="InterPro" id="IPR000515">
    <property type="entry name" value="MetI-like"/>
</dbReference>
<keyword evidence="3" id="KW-1003">Cell membrane</keyword>
<dbReference type="PATRIC" id="fig|408015.6.peg.1619"/>
<evidence type="ECO:0000256" key="2">
    <source>
        <dbReference type="ARBA" id="ARBA00022448"/>
    </source>
</evidence>
<protein>
    <submittedName>
        <fullName evidence="10">ABC transporter</fullName>
    </submittedName>
</protein>
<dbReference type="CDD" id="cd06261">
    <property type="entry name" value="TM_PBP2"/>
    <property type="match status" value="1"/>
</dbReference>
<dbReference type="Gene3D" id="1.10.3720.10">
    <property type="entry name" value="MetI-like"/>
    <property type="match status" value="1"/>
</dbReference>
<keyword evidence="4 7" id="KW-0812">Transmembrane</keyword>
<evidence type="ECO:0000259" key="9">
    <source>
        <dbReference type="PROSITE" id="PS50928"/>
    </source>
</evidence>
<comment type="similarity">
    <text evidence="7">Belongs to the binding-protein-dependent transport system permease family.</text>
</comment>
<keyword evidence="11" id="KW-1185">Reference proteome</keyword>
<dbReference type="HOGENOM" id="CLU_028518_5_2_11"/>
<evidence type="ECO:0000313" key="11">
    <source>
        <dbReference type="Proteomes" id="UP000034034"/>
    </source>
</evidence>
<evidence type="ECO:0000256" key="5">
    <source>
        <dbReference type="ARBA" id="ARBA00022989"/>
    </source>
</evidence>
<evidence type="ECO:0000313" key="10">
    <source>
        <dbReference type="EMBL" id="AKG42967.1"/>
    </source>
</evidence>
<feature type="compositionally biased region" description="Low complexity" evidence="8">
    <location>
        <begin position="1"/>
        <end position="27"/>
    </location>
</feature>
<dbReference type="PROSITE" id="PS50928">
    <property type="entry name" value="ABC_TM1"/>
    <property type="match status" value="1"/>
</dbReference>
<feature type="transmembrane region" description="Helical" evidence="7">
    <location>
        <begin position="56"/>
        <end position="78"/>
    </location>
</feature>
<dbReference type="AlphaFoldDB" id="A0A0F7FSE6"/>
<dbReference type="RefSeq" id="WP_078846866.1">
    <property type="nucleotide sequence ID" value="NZ_CP009922.3"/>
</dbReference>
<feature type="transmembrane region" description="Helical" evidence="7">
    <location>
        <begin position="289"/>
        <end position="307"/>
    </location>
</feature>
<dbReference type="Pfam" id="PF00528">
    <property type="entry name" value="BPD_transp_1"/>
    <property type="match status" value="1"/>
</dbReference>